<dbReference type="SUPFAM" id="SSF55729">
    <property type="entry name" value="Acyl-CoA N-acyltransferases (Nat)"/>
    <property type="match status" value="1"/>
</dbReference>
<protein>
    <submittedName>
        <fullName evidence="2">GNAT family N-acetyltransferase</fullName>
    </submittedName>
</protein>
<name>A0A514CJ20_9BACT</name>
<dbReference type="Pfam" id="PF13527">
    <property type="entry name" value="Acetyltransf_9"/>
    <property type="match status" value="1"/>
</dbReference>
<dbReference type="Gene3D" id="3.40.630.30">
    <property type="match status" value="1"/>
</dbReference>
<dbReference type="GO" id="GO:0016747">
    <property type="term" value="F:acyltransferase activity, transferring groups other than amino-acyl groups"/>
    <property type="evidence" value="ECO:0007669"/>
    <property type="project" value="InterPro"/>
</dbReference>
<dbReference type="InterPro" id="IPR000182">
    <property type="entry name" value="GNAT_dom"/>
</dbReference>
<proteinExistence type="predicted"/>
<dbReference type="EMBL" id="CP041253">
    <property type="protein sequence ID" value="QDH79822.1"/>
    <property type="molecule type" value="Genomic_DNA"/>
</dbReference>
<keyword evidence="3" id="KW-1185">Reference proteome</keyword>
<accession>A0A514CJ20</accession>
<reference evidence="2 3" key="1">
    <citation type="submission" date="2019-06" db="EMBL/GenBank/DDBJ databases">
        <title>Echinicola alkalisoli sp. nov. isolated from saline soil.</title>
        <authorList>
            <person name="Sun J.-Q."/>
            <person name="Xu L."/>
        </authorList>
    </citation>
    <scope>NUCLEOTIDE SEQUENCE [LARGE SCALE GENOMIC DNA]</scope>
    <source>
        <strain evidence="2 3">LN3S3</strain>
    </source>
</reference>
<evidence type="ECO:0000313" key="3">
    <source>
        <dbReference type="Proteomes" id="UP000316614"/>
    </source>
</evidence>
<gene>
    <name evidence="2" type="ORF">FKX85_12575</name>
</gene>
<sequence>MHLREATPTDHAAIVGLLKCSLGETMLPKSLDLWQWKHVDNPFGASPVLVAEEQDDIVGVRAFMQWGFSQSGQFIKAIRAVDTAVHPDYQGKGIFRKLTHTLTQACRQEEYQFIFNTPNSKSMPGYLKMGWQKRGNLPIKMAVVRPFGWFSGRKSGESKENIQQDWPASLLAKVSSAEIDGLQTCISPEFIQWRYVQNPLFRYGWFSDGESYLCIFRIKPHQRFQELRICELLPLGNARKFDAKDFSKQLRQQVSAYRVPVITFSGESPVYFRSFGAYRFFSVSKGPMVTLRNLGLEDQQFDELFAPQGLAFSLGDLELF</sequence>
<dbReference type="AlphaFoldDB" id="A0A514CJ20"/>
<dbReference type="InterPro" id="IPR016181">
    <property type="entry name" value="Acyl_CoA_acyltransferase"/>
</dbReference>
<feature type="domain" description="N-acetyltransferase" evidence="1">
    <location>
        <begin position="1"/>
        <end position="157"/>
    </location>
</feature>
<organism evidence="2 3">
    <name type="scientific">Echinicola soli</name>
    <dbReference type="NCBI Taxonomy" id="2591634"/>
    <lineage>
        <taxon>Bacteria</taxon>
        <taxon>Pseudomonadati</taxon>
        <taxon>Bacteroidota</taxon>
        <taxon>Cytophagia</taxon>
        <taxon>Cytophagales</taxon>
        <taxon>Cyclobacteriaceae</taxon>
        <taxon>Echinicola</taxon>
    </lineage>
</organism>
<dbReference type="OrthoDB" id="5570877at2"/>
<dbReference type="CDD" id="cd04301">
    <property type="entry name" value="NAT_SF"/>
    <property type="match status" value="1"/>
</dbReference>
<dbReference type="PROSITE" id="PS51186">
    <property type="entry name" value="GNAT"/>
    <property type="match status" value="1"/>
</dbReference>
<dbReference type="Proteomes" id="UP000316614">
    <property type="component" value="Chromosome"/>
</dbReference>
<evidence type="ECO:0000313" key="2">
    <source>
        <dbReference type="EMBL" id="QDH79822.1"/>
    </source>
</evidence>
<dbReference type="KEGG" id="echi:FKX85_12575"/>
<evidence type="ECO:0000259" key="1">
    <source>
        <dbReference type="PROSITE" id="PS51186"/>
    </source>
</evidence>
<keyword evidence="2" id="KW-0808">Transferase</keyword>